<dbReference type="InterPro" id="IPR002347">
    <property type="entry name" value="SDR_fam"/>
</dbReference>
<dbReference type="FunFam" id="3.40.50.720:FF:000084">
    <property type="entry name" value="Short-chain dehydrogenase reductase"/>
    <property type="match status" value="2"/>
</dbReference>
<dbReference type="GO" id="GO:0016491">
    <property type="term" value="F:oxidoreductase activity"/>
    <property type="evidence" value="ECO:0007669"/>
    <property type="project" value="UniProtKB-KW"/>
</dbReference>
<dbReference type="InterPro" id="IPR052178">
    <property type="entry name" value="Sec_Metab_Biosynth_SDR"/>
</dbReference>
<dbReference type="PANTHER" id="PTHR43618">
    <property type="entry name" value="7-ALPHA-HYDROXYSTEROID DEHYDROGENASE"/>
    <property type="match status" value="1"/>
</dbReference>
<evidence type="ECO:0000256" key="2">
    <source>
        <dbReference type="ARBA" id="ARBA00022857"/>
    </source>
</evidence>
<evidence type="ECO:0000313" key="5">
    <source>
        <dbReference type="Proteomes" id="UP000439903"/>
    </source>
</evidence>
<evidence type="ECO:0000256" key="1">
    <source>
        <dbReference type="ARBA" id="ARBA00006484"/>
    </source>
</evidence>
<comment type="caution">
    <text evidence="4">The sequence shown here is derived from an EMBL/GenBank/DDBJ whole genome shotgun (WGS) entry which is preliminary data.</text>
</comment>
<dbReference type="Pfam" id="PF00106">
    <property type="entry name" value="adh_short"/>
    <property type="match status" value="1"/>
</dbReference>
<dbReference type="InterPro" id="IPR036291">
    <property type="entry name" value="NAD(P)-bd_dom_sf"/>
</dbReference>
<dbReference type="EMBL" id="WTPW01001062">
    <property type="protein sequence ID" value="KAF0459353.1"/>
    <property type="molecule type" value="Genomic_DNA"/>
</dbReference>
<evidence type="ECO:0000256" key="3">
    <source>
        <dbReference type="ARBA" id="ARBA00023002"/>
    </source>
</evidence>
<protein>
    <submittedName>
        <fullName evidence="4">NADP-binding protein</fullName>
    </submittedName>
</protein>
<dbReference type="Proteomes" id="UP000439903">
    <property type="component" value="Unassembled WGS sequence"/>
</dbReference>
<keyword evidence="2" id="KW-0521">NADP</keyword>
<keyword evidence="3" id="KW-0560">Oxidoreductase</keyword>
<accession>A0A8H4A9S9</accession>
<dbReference type="Gene3D" id="3.40.50.720">
    <property type="entry name" value="NAD(P)-binding Rossmann-like Domain"/>
    <property type="match status" value="2"/>
</dbReference>
<proteinExistence type="inferred from homology"/>
<organism evidence="4 5">
    <name type="scientific">Gigaspora margarita</name>
    <dbReference type="NCBI Taxonomy" id="4874"/>
    <lineage>
        <taxon>Eukaryota</taxon>
        <taxon>Fungi</taxon>
        <taxon>Fungi incertae sedis</taxon>
        <taxon>Mucoromycota</taxon>
        <taxon>Glomeromycotina</taxon>
        <taxon>Glomeromycetes</taxon>
        <taxon>Diversisporales</taxon>
        <taxon>Gigasporaceae</taxon>
        <taxon>Gigaspora</taxon>
    </lineage>
</organism>
<gene>
    <name evidence="4" type="ORF">F8M41_000787</name>
</gene>
<sequence>MRFLTYLGKTALITGGATGIGKMIAKAFVKNGVKVYIASRNKKNLEETAEELTKIGPGVCYSIEANLTSKEACEKLAEEFQKLGNEKLDILVNNAGLVGFSAPLTDFPEQVWDDMYNLHVKSVFYLTIACLPLLEKASNKPIDPSRVIITGSILGIGNGQFKFTQDIGSCSLPYCSSKHAVHSVAKNLAVHLTPRGVNVNILAPGVVPVRQYLHDKNDVIVTEIPQGRSKIIRYLSFSFVDDNLLITNLFSIKGKTALITGGATGIGKMIAKAFVKNGVKVYIASRNKKNLEETAEELTKMGPGVCYSIEANLTSKEACEKLAAEFQKLGNEKLDILVNNAGMIGFRATLTDFPEQGWDDMYNLHVKSVFYLTIACLPLLEKASNKPIDPSRVIITGSILGIGDGQFKFTQARGTCSLPYCSSKHAVHSVAKNLAVHLTPRGVNVNILAPGIVPVNTFLHDMNDTIVSEIPQGRMGNETDIAGAVIYLSSRASSWVTGTEIVVDGGTLLNFKISDEYIKNF</sequence>
<dbReference type="Pfam" id="PF13561">
    <property type="entry name" value="adh_short_C2"/>
    <property type="match status" value="1"/>
</dbReference>
<dbReference type="PANTHER" id="PTHR43618:SF8">
    <property type="entry name" value="7ALPHA-HYDROXYSTEROID DEHYDROGENASE"/>
    <property type="match status" value="1"/>
</dbReference>
<name>A0A8H4A9S9_GIGMA</name>
<dbReference type="PRINTS" id="PR00080">
    <property type="entry name" value="SDRFAMILY"/>
</dbReference>
<dbReference type="PRINTS" id="PR00081">
    <property type="entry name" value="GDHRDH"/>
</dbReference>
<dbReference type="OrthoDB" id="2898618at2759"/>
<dbReference type="SUPFAM" id="SSF51735">
    <property type="entry name" value="NAD(P)-binding Rossmann-fold domains"/>
    <property type="match status" value="2"/>
</dbReference>
<comment type="similarity">
    <text evidence="1">Belongs to the short-chain dehydrogenases/reductases (SDR) family.</text>
</comment>
<reference evidence="4 5" key="1">
    <citation type="journal article" date="2019" name="Environ. Microbiol.">
        <title>At the nexus of three kingdoms: the genome of the mycorrhizal fungus Gigaspora margarita provides insights into plant, endobacterial and fungal interactions.</title>
        <authorList>
            <person name="Venice F."/>
            <person name="Ghignone S."/>
            <person name="Salvioli di Fossalunga A."/>
            <person name="Amselem J."/>
            <person name="Novero M."/>
            <person name="Xianan X."/>
            <person name="Sedzielewska Toro K."/>
            <person name="Morin E."/>
            <person name="Lipzen A."/>
            <person name="Grigoriev I.V."/>
            <person name="Henrissat B."/>
            <person name="Martin F.M."/>
            <person name="Bonfante P."/>
        </authorList>
    </citation>
    <scope>NUCLEOTIDE SEQUENCE [LARGE SCALE GENOMIC DNA]</scope>
    <source>
        <strain evidence="4 5">BEG34</strain>
    </source>
</reference>
<keyword evidence="5" id="KW-1185">Reference proteome</keyword>
<evidence type="ECO:0000313" key="4">
    <source>
        <dbReference type="EMBL" id="KAF0459353.1"/>
    </source>
</evidence>
<dbReference type="AlphaFoldDB" id="A0A8H4A9S9"/>